<evidence type="ECO:0000313" key="3">
    <source>
        <dbReference type="EMBL" id="MEC4721310.1"/>
    </source>
</evidence>
<feature type="compositionally biased region" description="Basic and acidic residues" evidence="1">
    <location>
        <begin position="87"/>
        <end position="98"/>
    </location>
</feature>
<keyword evidence="2" id="KW-0732">Signal</keyword>
<dbReference type="EMBL" id="JAWIIV010000017">
    <property type="protein sequence ID" value="MEC4721310.1"/>
    <property type="molecule type" value="Genomic_DNA"/>
</dbReference>
<evidence type="ECO:0000256" key="2">
    <source>
        <dbReference type="SAM" id="SignalP"/>
    </source>
</evidence>
<name>A0ABU6JCD2_9BURK</name>
<proteinExistence type="predicted"/>
<feature type="chain" id="PRO_5047102366" evidence="2">
    <location>
        <begin position="19"/>
        <end position="98"/>
    </location>
</feature>
<keyword evidence="4" id="KW-1185">Reference proteome</keyword>
<comment type="caution">
    <text evidence="3">The sequence shown here is derived from an EMBL/GenBank/DDBJ whole genome shotgun (WGS) entry which is preliminary data.</text>
</comment>
<reference evidence="3 4" key="1">
    <citation type="submission" date="2023-10" db="EMBL/GenBank/DDBJ databases">
        <title>Noviherbaspirillum sp. CPCC 100848 genome assembly.</title>
        <authorList>
            <person name="Li X.Y."/>
            <person name="Fang X.M."/>
        </authorList>
    </citation>
    <scope>NUCLEOTIDE SEQUENCE [LARGE SCALE GENOMIC DNA]</scope>
    <source>
        <strain evidence="3 4">CPCC 100848</strain>
    </source>
</reference>
<protein>
    <submittedName>
        <fullName evidence="3">Uncharacterized protein</fullName>
    </submittedName>
</protein>
<dbReference type="Proteomes" id="UP001352263">
    <property type="component" value="Unassembled WGS sequence"/>
</dbReference>
<accession>A0ABU6JCD2</accession>
<evidence type="ECO:0000313" key="4">
    <source>
        <dbReference type="Proteomes" id="UP001352263"/>
    </source>
</evidence>
<organism evidence="3 4">
    <name type="scientific">Noviherbaspirillum album</name>
    <dbReference type="NCBI Taxonomy" id="3080276"/>
    <lineage>
        <taxon>Bacteria</taxon>
        <taxon>Pseudomonadati</taxon>
        <taxon>Pseudomonadota</taxon>
        <taxon>Betaproteobacteria</taxon>
        <taxon>Burkholderiales</taxon>
        <taxon>Oxalobacteraceae</taxon>
        <taxon>Noviherbaspirillum</taxon>
    </lineage>
</organism>
<evidence type="ECO:0000256" key="1">
    <source>
        <dbReference type="SAM" id="MobiDB-lite"/>
    </source>
</evidence>
<feature type="region of interest" description="Disordered" evidence="1">
    <location>
        <begin position="60"/>
        <end position="98"/>
    </location>
</feature>
<dbReference type="RefSeq" id="WP_326508013.1">
    <property type="nucleotide sequence ID" value="NZ_JAWIIV010000017.1"/>
</dbReference>
<gene>
    <name evidence="3" type="ORF">RY831_19265</name>
</gene>
<sequence length="98" mass="10592">MKKTLFAILALSTAAAFAQGTPAEVKAQGKVDQETIKAHERVNKALNKEAQTNIEADAEADKKKLKAHQKTQKEVHEAASDVAKAQNKAEIKAAKEAR</sequence>
<feature type="signal peptide" evidence="2">
    <location>
        <begin position="1"/>
        <end position="18"/>
    </location>
</feature>